<keyword evidence="1" id="KW-0732">Signal</keyword>
<sequence length="119" mass="12857">MKSLPLSILLAAAFASPTVHGTEVKPSSATPAAAAIPALHTPSTITSSGQVFIARCDDQAFAKTRYPQNLAERCERLLKRWRWEANVLAHRKPEGPRIPNYADALRSSSMAQAPMGFGL</sequence>
<organism evidence="2 3">
    <name type="scientific">Pseudoxanthomonas kaohsiungensis</name>
    <dbReference type="NCBI Taxonomy" id="283923"/>
    <lineage>
        <taxon>Bacteria</taxon>
        <taxon>Pseudomonadati</taxon>
        <taxon>Pseudomonadota</taxon>
        <taxon>Gammaproteobacteria</taxon>
        <taxon>Lysobacterales</taxon>
        <taxon>Lysobacteraceae</taxon>
        <taxon>Pseudoxanthomonas</taxon>
    </lineage>
</organism>
<gene>
    <name evidence="2" type="ORF">ACFQ2N_09130</name>
</gene>
<proteinExistence type="predicted"/>
<keyword evidence="3" id="KW-1185">Reference proteome</keyword>
<accession>A0ABW3LY40</accession>
<dbReference type="RefSeq" id="WP_162376056.1">
    <property type="nucleotide sequence ID" value="NZ_JBHTKN010000005.1"/>
</dbReference>
<dbReference type="Proteomes" id="UP001597033">
    <property type="component" value="Unassembled WGS sequence"/>
</dbReference>
<dbReference type="EMBL" id="JBHTKN010000005">
    <property type="protein sequence ID" value="MFD1042506.1"/>
    <property type="molecule type" value="Genomic_DNA"/>
</dbReference>
<evidence type="ECO:0000313" key="2">
    <source>
        <dbReference type="EMBL" id="MFD1042506.1"/>
    </source>
</evidence>
<feature type="chain" id="PRO_5045811426" evidence="1">
    <location>
        <begin position="22"/>
        <end position="119"/>
    </location>
</feature>
<evidence type="ECO:0000313" key="3">
    <source>
        <dbReference type="Proteomes" id="UP001597033"/>
    </source>
</evidence>
<reference evidence="3" key="1">
    <citation type="journal article" date="2019" name="Int. J. Syst. Evol. Microbiol.">
        <title>The Global Catalogue of Microorganisms (GCM) 10K type strain sequencing project: providing services to taxonomists for standard genome sequencing and annotation.</title>
        <authorList>
            <consortium name="The Broad Institute Genomics Platform"/>
            <consortium name="The Broad Institute Genome Sequencing Center for Infectious Disease"/>
            <person name="Wu L."/>
            <person name="Ma J."/>
        </authorList>
    </citation>
    <scope>NUCLEOTIDE SEQUENCE [LARGE SCALE GENOMIC DNA]</scope>
    <source>
        <strain evidence="3">CCUG 55854</strain>
    </source>
</reference>
<name>A0ABW3LY40_9GAMM</name>
<comment type="caution">
    <text evidence="2">The sequence shown here is derived from an EMBL/GenBank/DDBJ whole genome shotgun (WGS) entry which is preliminary data.</text>
</comment>
<evidence type="ECO:0000256" key="1">
    <source>
        <dbReference type="SAM" id="SignalP"/>
    </source>
</evidence>
<feature type="signal peptide" evidence="1">
    <location>
        <begin position="1"/>
        <end position="21"/>
    </location>
</feature>
<protein>
    <submittedName>
        <fullName evidence="2">Uncharacterized protein</fullName>
    </submittedName>
</protein>